<evidence type="ECO:0000313" key="2">
    <source>
        <dbReference type="EMBL" id="QFG13462.1"/>
    </source>
</evidence>
<dbReference type="RefSeq" id="YP_010653965.1">
    <property type="nucleotide sequence ID" value="NC_070805.1"/>
</dbReference>
<sequence length="752" mass="75478">MSTPVDWSAGHVQIDVEVGRTTSVDVNTLPQVEVLVLRGRDGTGVNLAGAVEAYTDLPDDLGPDDAGKAYVVQDSGLLYVWSGWAWPSEENGATFRGEQGAPGRGITGITVSGTQLVFAMSSGTSPESVTVPAIQQAVDSAAEAAGYASGANTARLAAEAAAATAGSAASIATSAKNDAIDAKDDAEAAATIATTKATEASNSADAAAISESNAADSEDAAASSEADALAYRNAAQTAASDADTARSQAETARDDAEDHAISAQTERSGAESARDDAEDYAQAAAQSAADAADIVAAGVPNATTTTKGGIVLTGDLGGTWDNPTVPALANKADLGPDGKLLSSQIPAQSLIERRLVSSTAERLALTDVQPGDIAIQSGNPGRGSYILTDDDPSLESSWTMFLLPDSPVSSVNGYTGIVVLGRSDVGLGNVDNTSDMNKPVSTATQAALDGKLDKSATPWKVYATRDDGGAVSTEMLDYTQEPSAGTLAQRGAGGALKVGAATDSTHAVTKGQMDSALAGKANSGHTHSADDITSGTLAIGRLPVGTDANSVARGNDSRITGAVPNTRTISAGTGLTGGGALDANRTLSVAFGSSAGTVCQGNDARLSDQRTPTDGSVTTGKIANQAVTLAKLAPEVGVNIGNMIDDAVLGAQLITVTAVSSAYTLALTDANKAVEVNSASAVNVTIPTDATVDFPVGTVIEVDQIGAGKVTIVGATGVTVQAPATPTTRAQWSALVLRKRAADTWLVTGDMA</sequence>
<name>A0A5J6TYK1_9CAUD</name>
<proteinExistence type="predicted"/>
<feature type="compositionally biased region" description="Basic and acidic residues" evidence="1">
    <location>
        <begin position="251"/>
        <end position="260"/>
    </location>
</feature>
<dbReference type="Proteomes" id="UP000326082">
    <property type="component" value="Segment"/>
</dbReference>
<dbReference type="GeneID" id="77929807"/>
<keyword evidence="3" id="KW-1185">Reference proteome</keyword>
<accession>A0A5J6TYK1</accession>
<reference evidence="2 3" key="1">
    <citation type="submission" date="2019-07" db="EMBL/GenBank/DDBJ databases">
        <authorList>
            <person name="Lauer M.J."/>
            <person name="Stoner T.H."/>
            <person name="Garlena R.A."/>
            <person name="Russell D.A."/>
            <person name="Pope W.H."/>
            <person name="Jacobs-Sera D."/>
            <person name="Hatfull G.F."/>
        </authorList>
    </citation>
    <scope>NUCLEOTIDE SEQUENCE [LARGE SCALE GENOMIC DNA]</scope>
</reference>
<dbReference type="EMBL" id="MN234218">
    <property type="protein sequence ID" value="QFG13462.1"/>
    <property type="molecule type" value="Genomic_DNA"/>
</dbReference>
<dbReference type="KEGG" id="vg:77929807"/>
<dbReference type="Pfam" id="PF19264">
    <property type="entry name" value="DUF5907"/>
    <property type="match status" value="1"/>
</dbReference>
<dbReference type="InterPro" id="IPR045571">
    <property type="entry name" value="DUF5907"/>
</dbReference>
<feature type="compositionally biased region" description="Low complexity" evidence="1">
    <location>
        <begin position="234"/>
        <end position="249"/>
    </location>
</feature>
<evidence type="ECO:0000313" key="3">
    <source>
        <dbReference type="Proteomes" id="UP000326082"/>
    </source>
</evidence>
<protein>
    <submittedName>
        <fullName evidence="2">Minor tail protein</fullName>
    </submittedName>
</protein>
<feature type="region of interest" description="Disordered" evidence="1">
    <location>
        <begin position="234"/>
        <end position="284"/>
    </location>
</feature>
<organism evidence="2 3">
    <name type="scientific">Gordonia phage Powerball</name>
    <dbReference type="NCBI Taxonomy" id="2599847"/>
    <lineage>
        <taxon>Viruses</taxon>
        <taxon>Duplodnaviria</taxon>
        <taxon>Heunggongvirae</taxon>
        <taxon>Uroviricota</taxon>
        <taxon>Caudoviricetes</taxon>
        <taxon>Powerballvirus</taxon>
        <taxon>Powerballvirus powerball</taxon>
    </lineage>
</organism>
<evidence type="ECO:0000256" key="1">
    <source>
        <dbReference type="SAM" id="MobiDB-lite"/>
    </source>
</evidence>
<gene>
    <name evidence="2" type="primary">26</name>
    <name evidence="2" type="ORF">PBI_POWERBALL_26</name>
</gene>